<name>A0AAP5AK30_9GAMM</name>
<feature type="signal peptide" evidence="1">
    <location>
        <begin position="1"/>
        <end position="22"/>
    </location>
</feature>
<dbReference type="Proteomes" id="UP001226084">
    <property type="component" value="Unassembled WGS sequence"/>
</dbReference>
<organism evidence="2 3">
    <name type="scientific">Stenotrophomonas rhizophila</name>
    <dbReference type="NCBI Taxonomy" id="216778"/>
    <lineage>
        <taxon>Bacteria</taxon>
        <taxon>Pseudomonadati</taxon>
        <taxon>Pseudomonadota</taxon>
        <taxon>Gammaproteobacteria</taxon>
        <taxon>Lysobacterales</taxon>
        <taxon>Lysobacteraceae</taxon>
        <taxon>Stenotrophomonas</taxon>
    </lineage>
</organism>
<dbReference type="PROSITE" id="PS51257">
    <property type="entry name" value="PROKAR_LIPOPROTEIN"/>
    <property type="match status" value="1"/>
</dbReference>
<keyword evidence="1" id="KW-0732">Signal</keyword>
<evidence type="ECO:0008006" key="4">
    <source>
        <dbReference type="Google" id="ProtNLM"/>
    </source>
</evidence>
<accession>A0AAP5AK30</accession>
<reference evidence="2" key="1">
    <citation type="submission" date="2023-07" db="EMBL/GenBank/DDBJ databases">
        <title>Functional and genomic diversity of the sorghum phyllosphere microbiome.</title>
        <authorList>
            <person name="Shade A."/>
        </authorList>
    </citation>
    <scope>NUCLEOTIDE SEQUENCE</scope>
    <source>
        <strain evidence="2">SORGH_AS_0457</strain>
    </source>
</reference>
<gene>
    <name evidence="2" type="ORF">QE424_003178</name>
</gene>
<protein>
    <recommendedName>
        <fullName evidence="4">Lipoprotein</fullName>
    </recommendedName>
</protein>
<evidence type="ECO:0000313" key="2">
    <source>
        <dbReference type="EMBL" id="MDQ1110019.1"/>
    </source>
</evidence>
<sequence length="232" mass="24746">MTMKLWATRSMLMGAATLFVLAGLAACGREAETAKPRVEANKESAAMRTEVPLTRPIALDKAGEVVNVEFELPPPGRNASPMLMLGFRTLSQNADADIALASRVLQADLPAKVRLLRVTEGSIAAVPLSRPTGEPGEWMALPPDGAVPGVTVTSVDTSLLEEAGLLNSTHVETYFQIAAAEHIAPGHYRLTVELMSDHPKFQGENAELVVAYFKRGKALHPSSTARPAALAR</sequence>
<dbReference type="EMBL" id="JAUTAS010000001">
    <property type="protein sequence ID" value="MDQ1110019.1"/>
    <property type="molecule type" value="Genomic_DNA"/>
</dbReference>
<evidence type="ECO:0000256" key="1">
    <source>
        <dbReference type="SAM" id="SignalP"/>
    </source>
</evidence>
<dbReference type="AlphaFoldDB" id="A0AAP5AK30"/>
<feature type="chain" id="PRO_5042832467" description="Lipoprotein" evidence="1">
    <location>
        <begin position="23"/>
        <end position="232"/>
    </location>
</feature>
<proteinExistence type="predicted"/>
<evidence type="ECO:0000313" key="3">
    <source>
        <dbReference type="Proteomes" id="UP001226084"/>
    </source>
</evidence>
<dbReference type="RefSeq" id="WP_307107534.1">
    <property type="nucleotide sequence ID" value="NZ_JAUTAS010000001.1"/>
</dbReference>
<comment type="caution">
    <text evidence="2">The sequence shown here is derived from an EMBL/GenBank/DDBJ whole genome shotgun (WGS) entry which is preliminary data.</text>
</comment>